<evidence type="ECO:0000256" key="2">
    <source>
        <dbReference type="ARBA" id="ARBA00022908"/>
    </source>
</evidence>
<feature type="domain" description="Core-binding (CB)" evidence="7">
    <location>
        <begin position="2"/>
        <end position="82"/>
    </location>
</feature>
<evidence type="ECO:0000256" key="1">
    <source>
        <dbReference type="ARBA" id="ARBA00008857"/>
    </source>
</evidence>
<keyword evidence="9" id="KW-1185">Reference proteome</keyword>
<evidence type="ECO:0000256" key="5">
    <source>
        <dbReference type="PROSITE-ProRule" id="PRU01248"/>
    </source>
</evidence>
<keyword evidence="3 5" id="KW-0238">DNA-binding</keyword>
<gene>
    <name evidence="8" type="ORF">V3390_06025</name>
</gene>
<proteinExistence type="inferred from homology"/>
<evidence type="ECO:0000313" key="9">
    <source>
        <dbReference type="Proteomes" id="UP001356170"/>
    </source>
</evidence>
<dbReference type="PROSITE" id="PS51900">
    <property type="entry name" value="CB"/>
    <property type="match status" value="1"/>
</dbReference>
<dbReference type="Pfam" id="PF13495">
    <property type="entry name" value="Phage_int_SAM_4"/>
    <property type="match status" value="1"/>
</dbReference>
<name>A0ABU7UZ91_9GAMM</name>
<evidence type="ECO:0000256" key="4">
    <source>
        <dbReference type="ARBA" id="ARBA00023172"/>
    </source>
</evidence>
<organism evidence="8 9">
    <name type="scientific">Aquilutibacter rugosus</name>
    <dbReference type="NCBI Taxonomy" id="3115820"/>
    <lineage>
        <taxon>Bacteria</taxon>
        <taxon>Pseudomonadati</taxon>
        <taxon>Pseudomonadota</taxon>
        <taxon>Gammaproteobacteria</taxon>
        <taxon>Lysobacterales</taxon>
        <taxon>Lysobacteraceae</taxon>
        <taxon>Aquilutibacter</taxon>
    </lineage>
</organism>
<dbReference type="EMBL" id="JAZHBO010000002">
    <property type="protein sequence ID" value="MEF2155792.1"/>
    <property type="molecule type" value="Genomic_DNA"/>
</dbReference>
<dbReference type="InterPro" id="IPR010998">
    <property type="entry name" value="Integrase_recombinase_N"/>
</dbReference>
<feature type="domain" description="Tyr recombinase" evidence="6">
    <location>
        <begin position="100"/>
        <end position="313"/>
    </location>
</feature>
<evidence type="ECO:0000256" key="3">
    <source>
        <dbReference type="ARBA" id="ARBA00023125"/>
    </source>
</evidence>
<dbReference type="Proteomes" id="UP001356170">
    <property type="component" value="Unassembled WGS sequence"/>
</dbReference>
<dbReference type="NCBIfam" id="TIGR02249">
    <property type="entry name" value="integrase_gron"/>
    <property type="match status" value="1"/>
</dbReference>
<dbReference type="Pfam" id="PF00589">
    <property type="entry name" value="Phage_integrase"/>
    <property type="match status" value="1"/>
</dbReference>
<dbReference type="SUPFAM" id="SSF56349">
    <property type="entry name" value="DNA breaking-rejoining enzymes"/>
    <property type="match status" value="1"/>
</dbReference>
<dbReference type="PROSITE" id="PS51898">
    <property type="entry name" value="TYR_RECOMBINASE"/>
    <property type="match status" value="1"/>
</dbReference>
<sequence>MPTLIEVTRSRLRAKHYSLRTEDIYIHWIRRYIRFHNGVHPRTLGADSIERFLTDLAVRHNVSASTQNQALAALLFLYKIVLRLEVPWIDGIVRAKRPLRVPTVLSRSEVQDLLSNMDGRAALIAKLMYGTGLRLMECLRLRIKDLDFARCEITVRSGKGGKDRRTMLPSSLIVLLKMEIERAASLHQSDLLEGFGETRLPYALARKYPSAGKDLGWQYVFPSLQRSIDPIDGKERRHHVDDAVLSRAISKGRKRAGIHKHVTAHTLRHSFATHLIEQGYDIRTVQELLGHKDVKTTHIYTHVLNRGVGGVKSPLD</sequence>
<dbReference type="InterPro" id="IPR004107">
    <property type="entry name" value="Integrase_SAM-like_N"/>
</dbReference>
<dbReference type="Gene3D" id="1.10.443.10">
    <property type="entry name" value="Intergrase catalytic core"/>
    <property type="match status" value="1"/>
</dbReference>
<comment type="similarity">
    <text evidence="1">Belongs to the 'phage' integrase family.</text>
</comment>
<dbReference type="InterPro" id="IPR013762">
    <property type="entry name" value="Integrase-like_cat_sf"/>
</dbReference>
<dbReference type="RefSeq" id="WP_331703782.1">
    <property type="nucleotide sequence ID" value="NZ_JAZHBO010000002.1"/>
</dbReference>
<dbReference type="InterPro" id="IPR044068">
    <property type="entry name" value="CB"/>
</dbReference>
<accession>A0ABU7UZ91</accession>
<dbReference type="InterPro" id="IPR002104">
    <property type="entry name" value="Integrase_catalytic"/>
</dbReference>
<dbReference type="InterPro" id="IPR011946">
    <property type="entry name" value="Integrase_integron-type"/>
</dbReference>
<evidence type="ECO:0000313" key="8">
    <source>
        <dbReference type="EMBL" id="MEF2155792.1"/>
    </source>
</evidence>
<evidence type="ECO:0000259" key="7">
    <source>
        <dbReference type="PROSITE" id="PS51900"/>
    </source>
</evidence>
<reference evidence="8 9" key="1">
    <citation type="submission" date="2024-01" db="EMBL/GenBank/DDBJ databases">
        <title>Novel species of the genus Luteimonas isolated from rivers.</title>
        <authorList>
            <person name="Lu H."/>
        </authorList>
    </citation>
    <scope>NUCLEOTIDE SEQUENCE [LARGE SCALE GENOMIC DNA]</scope>
    <source>
        <strain evidence="8 9">FXH3W</strain>
    </source>
</reference>
<comment type="caution">
    <text evidence="8">The sequence shown here is derived from an EMBL/GenBank/DDBJ whole genome shotgun (WGS) entry which is preliminary data.</text>
</comment>
<dbReference type="Gene3D" id="1.10.150.130">
    <property type="match status" value="1"/>
</dbReference>
<dbReference type="InterPro" id="IPR050090">
    <property type="entry name" value="Tyrosine_recombinase_XerCD"/>
</dbReference>
<keyword evidence="4" id="KW-0233">DNA recombination</keyword>
<protein>
    <submittedName>
        <fullName evidence="8">Integron integrase</fullName>
    </submittedName>
</protein>
<evidence type="ECO:0000259" key="6">
    <source>
        <dbReference type="PROSITE" id="PS51898"/>
    </source>
</evidence>
<dbReference type="InterPro" id="IPR011010">
    <property type="entry name" value="DNA_brk_join_enz"/>
</dbReference>
<dbReference type="PANTHER" id="PTHR30349:SF64">
    <property type="entry name" value="PROPHAGE INTEGRASE INTD-RELATED"/>
    <property type="match status" value="1"/>
</dbReference>
<keyword evidence="2" id="KW-0229">DNA integration</keyword>
<dbReference type="PANTHER" id="PTHR30349">
    <property type="entry name" value="PHAGE INTEGRASE-RELATED"/>
    <property type="match status" value="1"/>
</dbReference>